<evidence type="ECO:0000256" key="1">
    <source>
        <dbReference type="SAM" id="MobiDB-lite"/>
    </source>
</evidence>
<evidence type="ECO:0000313" key="3">
    <source>
        <dbReference type="Proteomes" id="UP000033867"/>
    </source>
</evidence>
<organism evidence="2 3">
    <name type="scientific">Candidatus Magasanikbacteria bacterium GW2011_GWE2_42_7</name>
    <dbReference type="NCBI Taxonomy" id="1619052"/>
    <lineage>
        <taxon>Bacteria</taxon>
        <taxon>Candidatus Magasanikiibacteriota</taxon>
    </lineage>
</organism>
<proteinExistence type="predicted"/>
<reference evidence="2 3" key="1">
    <citation type="journal article" date="2015" name="Nature">
        <title>rRNA introns, odd ribosomes, and small enigmatic genomes across a large radiation of phyla.</title>
        <authorList>
            <person name="Brown C.T."/>
            <person name="Hug L.A."/>
            <person name="Thomas B.C."/>
            <person name="Sharon I."/>
            <person name="Castelle C.J."/>
            <person name="Singh A."/>
            <person name="Wilkins M.J."/>
            <person name="Williams K.H."/>
            <person name="Banfield J.F."/>
        </authorList>
    </citation>
    <scope>NUCLEOTIDE SEQUENCE [LARGE SCALE GENOMIC DNA]</scope>
</reference>
<accession>A0A0G1DGG2</accession>
<dbReference type="AlphaFoldDB" id="A0A0G1DGG2"/>
<feature type="non-terminal residue" evidence="2">
    <location>
        <position position="1"/>
    </location>
</feature>
<dbReference type="EMBL" id="LCEK01000074">
    <property type="protein sequence ID" value="KKS69911.1"/>
    <property type="molecule type" value="Genomic_DNA"/>
</dbReference>
<dbReference type="Proteomes" id="UP000033867">
    <property type="component" value="Unassembled WGS sequence"/>
</dbReference>
<sequence length="152" mass="14493">GGVGGADGPLRPVVGRVGELLGGAEPGVGGVLPPIGVDAPLLHGGAPSLGLVGLLLEAHDALADRLDVGLGGVEPRPVVAPLAEGEEGDDAESGQGDPKGGGLHVGLLLLARLVGLRGGGGGGATGLAHVDSSRGTSHLCRQAAETNGRGGL</sequence>
<comment type="caution">
    <text evidence="2">The sequence shown here is derived from an EMBL/GenBank/DDBJ whole genome shotgun (WGS) entry which is preliminary data.</text>
</comment>
<feature type="region of interest" description="Disordered" evidence="1">
    <location>
        <begin position="78"/>
        <end position="99"/>
    </location>
</feature>
<evidence type="ECO:0000313" key="2">
    <source>
        <dbReference type="EMBL" id="KKS69911.1"/>
    </source>
</evidence>
<protein>
    <submittedName>
        <fullName evidence="2">Uncharacterized protein</fullName>
    </submittedName>
</protein>
<name>A0A0G1DGG2_9BACT</name>
<gene>
    <name evidence="2" type="ORF">UV42_C0074G0001</name>
</gene>
<feature type="region of interest" description="Disordered" evidence="1">
    <location>
        <begin position="127"/>
        <end position="152"/>
    </location>
</feature>